<evidence type="ECO:0000313" key="2">
    <source>
        <dbReference type="Proteomes" id="UP001165101"/>
    </source>
</evidence>
<gene>
    <name evidence="1" type="ORF">Cboi01_000293500</name>
</gene>
<name>A0ACB5TQH1_CANBO</name>
<evidence type="ECO:0000313" key="1">
    <source>
        <dbReference type="EMBL" id="GME92914.1"/>
    </source>
</evidence>
<proteinExistence type="predicted"/>
<dbReference type="Proteomes" id="UP001165101">
    <property type="component" value="Unassembled WGS sequence"/>
</dbReference>
<dbReference type="EMBL" id="BSXV01001458">
    <property type="protein sequence ID" value="GME92914.1"/>
    <property type="molecule type" value="Genomic_DNA"/>
</dbReference>
<reference evidence="1" key="1">
    <citation type="submission" date="2023-04" db="EMBL/GenBank/DDBJ databases">
        <title>Candida boidinii NBRC 1967.</title>
        <authorList>
            <person name="Ichikawa N."/>
            <person name="Sato H."/>
            <person name="Tonouchi N."/>
        </authorList>
    </citation>
    <scope>NUCLEOTIDE SEQUENCE</scope>
    <source>
        <strain evidence="1">NBRC 1967</strain>
    </source>
</reference>
<keyword evidence="2" id="KW-1185">Reference proteome</keyword>
<organism evidence="1 2">
    <name type="scientific">Candida boidinii</name>
    <name type="common">Yeast</name>
    <dbReference type="NCBI Taxonomy" id="5477"/>
    <lineage>
        <taxon>Eukaryota</taxon>
        <taxon>Fungi</taxon>
        <taxon>Dikarya</taxon>
        <taxon>Ascomycota</taxon>
        <taxon>Saccharomycotina</taxon>
        <taxon>Pichiomycetes</taxon>
        <taxon>Pichiales</taxon>
        <taxon>Pichiaceae</taxon>
        <taxon>Ogataea</taxon>
        <taxon>Ogataea/Candida clade</taxon>
    </lineage>
</organism>
<accession>A0ACB5TQH1</accession>
<protein>
    <submittedName>
        <fullName evidence="1">Unnamed protein product</fullName>
    </submittedName>
</protein>
<sequence>MNSLLPSSFSFGTKNNNPTNLSDSESHLSNQSNCRSLNNTSSSSVSSKMNNKSSNHHLTHTHHTHNSIKKLKRRISDDDQSILNTQNSNRQILKSKLKNHHNHHNHTHHTHHAHNNRQSSSIMNLKRQKDLNNIKGTNLSTERIIETLDKSELQLLIKNLINENPELNSKILNLSPKITIKNSIDILNNKLNLILNNLPYKVNPISDYSFLRVKSFINDFFQTLSDYTLNFLPPVENDLIIPLKFLIEFLLNILHKLPNFEAIEFKYYYKLTIEKFNTIFFDVLSNYISENRNNILNLINENYLNQILTINELNNNNFIAIYDFLKGEIDQFNSNQFQQLQQQQQQQENLIIQENSNNSHDLNNSNDSNKLQGIEALLNLSAVNNSQLHGNVI</sequence>
<comment type="caution">
    <text evidence="1">The sequence shown here is derived from an EMBL/GenBank/DDBJ whole genome shotgun (WGS) entry which is preliminary data.</text>
</comment>